<dbReference type="STRING" id="167539.Pro_1842"/>
<organism evidence="1 2">
    <name type="scientific">Prochlorococcus marinus (strain SARG / CCMP1375 / SS120)</name>
    <dbReference type="NCBI Taxonomy" id="167539"/>
    <lineage>
        <taxon>Bacteria</taxon>
        <taxon>Bacillati</taxon>
        <taxon>Cyanobacteriota</taxon>
        <taxon>Cyanophyceae</taxon>
        <taxon>Synechococcales</taxon>
        <taxon>Prochlorococcaceae</taxon>
        <taxon>Prochlorococcus</taxon>
    </lineage>
</organism>
<dbReference type="EnsemblBacteria" id="AAQ00886">
    <property type="protein sequence ID" value="AAQ00886"/>
    <property type="gene ID" value="Pro_1842"/>
</dbReference>
<sequence length="52" mass="6178">MKRPIIFSLIKTTCGREKYNQLVQKKDLIGQIRLIWFISIATIKDWNIKSID</sequence>
<protein>
    <submittedName>
        <fullName evidence="1">Uncharacterized protein</fullName>
    </submittedName>
</protein>
<name>Q7V9J1_PROMA</name>
<dbReference type="AlphaFoldDB" id="Q7V9J1"/>
<evidence type="ECO:0000313" key="2">
    <source>
        <dbReference type="Proteomes" id="UP000001420"/>
    </source>
</evidence>
<keyword evidence="2" id="KW-1185">Reference proteome</keyword>
<dbReference type="HOGENOM" id="CLU_213424_0_0_3"/>
<dbReference type="EMBL" id="AE017126">
    <property type="protein sequence ID" value="AAQ00886.1"/>
    <property type="molecule type" value="Genomic_DNA"/>
</dbReference>
<dbReference type="Proteomes" id="UP000001420">
    <property type="component" value="Chromosome"/>
</dbReference>
<reference evidence="1 2" key="1">
    <citation type="journal article" date="2003" name="Proc. Natl. Acad. Sci. U.S.A.">
        <title>Genome sequence of the cyanobacterium Prochlorococcus marinus SS120, a nearly minimal oxyphototrophic genome.</title>
        <authorList>
            <person name="Dufresne A."/>
            <person name="Salanoubat M."/>
            <person name="Partensky F."/>
            <person name="Artiguenave F."/>
            <person name="Axmann I.M."/>
            <person name="Barbe V."/>
            <person name="Duprat S."/>
            <person name="Galperin M.Y."/>
            <person name="Koonin E.V."/>
            <person name="Le Gall F."/>
            <person name="Makarova K.S."/>
            <person name="Ostrowski M."/>
            <person name="Oztas S."/>
            <person name="Robert C."/>
            <person name="Rogozin I.B."/>
            <person name="Scanlan D.J."/>
            <person name="Tandeau de Marsac N."/>
            <person name="Weissenbach J."/>
            <person name="Wincker P."/>
            <person name="Wolf Y.I."/>
            <person name="Hess W.R."/>
        </authorList>
    </citation>
    <scope>NUCLEOTIDE SEQUENCE [LARGE SCALE GENOMIC DNA]</scope>
    <source>
        <strain evidence="2">SARG / CCMP1375 / SS120</strain>
    </source>
</reference>
<proteinExistence type="predicted"/>
<dbReference type="KEGG" id="pma:Pro_1842"/>
<evidence type="ECO:0000313" key="1">
    <source>
        <dbReference type="EMBL" id="AAQ00886.1"/>
    </source>
</evidence>
<dbReference type="OrthoDB" id="559631at2"/>
<gene>
    <name evidence="1" type="ordered locus">Pro_1842</name>
</gene>
<dbReference type="PATRIC" id="fig|167539.5.peg.1944"/>
<accession>Q7V9J1</accession>